<comment type="caution">
    <text evidence="3">The sequence shown here is derived from an EMBL/GenBank/DDBJ whole genome shotgun (WGS) entry which is preliminary data.</text>
</comment>
<evidence type="ECO:0000313" key="4">
    <source>
        <dbReference type="Proteomes" id="UP000308133"/>
    </source>
</evidence>
<dbReference type="InterPro" id="IPR052086">
    <property type="entry name" value="Mannan_Polymerase_Subunit"/>
</dbReference>
<keyword evidence="2" id="KW-0472">Membrane</keyword>
<feature type="transmembrane region" description="Helical" evidence="2">
    <location>
        <begin position="9"/>
        <end position="25"/>
    </location>
</feature>
<accession>A0A4U7AV97</accession>
<dbReference type="Proteomes" id="UP000308133">
    <property type="component" value="Unassembled WGS sequence"/>
</dbReference>
<organism evidence="3 4">
    <name type="scientific">Elsinoe australis</name>
    <dbReference type="NCBI Taxonomy" id="40998"/>
    <lineage>
        <taxon>Eukaryota</taxon>
        <taxon>Fungi</taxon>
        <taxon>Dikarya</taxon>
        <taxon>Ascomycota</taxon>
        <taxon>Pezizomycotina</taxon>
        <taxon>Dothideomycetes</taxon>
        <taxon>Dothideomycetidae</taxon>
        <taxon>Myriangiales</taxon>
        <taxon>Elsinoaceae</taxon>
        <taxon>Elsinoe</taxon>
    </lineage>
</organism>
<evidence type="ECO:0000313" key="3">
    <source>
        <dbReference type="EMBL" id="TKX21105.1"/>
    </source>
</evidence>
<dbReference type="EMBL" id="PTQR01000082">
    <property type="protein sequence ID" value="TKX21105.1"/>
    <property type="molecule type" value="Genomic_DNA"/>
</dbReference>
<evidence type="ECO:0000256" key="2">
    <source>
        <dbReference type="SAM" id="Phobius"/>
    </source>
</evidence>
<gene>
    <name evidence="3" type="ORF">C1H76_6646</name>
</gene>
<keyword evidence="2" id="KW-0812">Transmembrane</keyword>
<comment type="similarity">
    <text evidence="1">Belongs to the ANP1/MMN9/VAN1 family.</text>
</comment>
<name>A0A4U7AV97_9PEZI</name>
<sequence length="354" mass="40505">MPILTIRRLFLLAVSFGFFSVWYFTQDGDNDLRDPFSLGSNWRVRNDAGSSGREVELSDGVMRYDITTSNAKPDLLWLLMTHDSSSWGKSSSGHARSVDDLHDIIASQYDPAKVSLGLLTSSEEEYELYKRHVENSAYSRVTVFLHPGFQDGPPVDRKHRHLRSKQYQRRSEMAKLRNFLMLKTLQEEQHMLWLDADVWHLDDGIVRRMLRHSKDNKDAGILTARCQRGNKAHSNYDLNAWRGTRKGPRGWDLTEAEIEDGELEQQGQFHVSDLIEDTESDDLMPLDAIGATLLYMRSTLILQGLSFPHQYTVGTRWGKDGWDGIESEGICYRARGMKGGKCMVLGGKWHVSHE</sequence>
<evidence type="ECO:0000256" key="1">
    <source>
        <dbReference type="ARBA" id="ARBA00037964"/>
    </source>
</evidence>
<dbReference type="AlphaFoldDB" id="A0A4U7AV97"/>
<protein>
    <submittedName>
        <fullName evidence="3">Uncharacterized protein</fullName>
    </submittedName>
</protein>
<keyword evidence="2" id="KW-1133">Transmembrane helix</keyword>
<proteinExistence type="inferred from homology"/>
<dbReference type="InterPro" id="IPR029044">
    <property type="entry name" value="Nucleotide-diphossugar_trans"/>
</dbReference>
<dbReference type="Gene3D" id="3.90.550.10">
    <property type="entry name" value="Spore Coat Polysaccharide Biosynthesis Protein SpsA, Chain A"/>
    <property type="match status" value="1"/>
</dbReference>
<reference evidence="3 4" key="1">
    <citation type="submission" date="2018-02" db="EMBL/GenBank/DDBJ databases">
        <title>Draft genome sequences of Elsinoe sp., causing black scab on jojoba.</title>
        <authorList>
            <person name="Stodart B."/>
            <person name="Jeffress S."/>
            <person name="Ash G."/>
            <person name="Arun Chinnappa K."/>
        </authorList>
    </citation>
    <scope>NUCLEOTIDE SEQUENCE [LARGE SCALE GENOMIC DNA]</scope>
    <source>
        <strain evidence="3 4">Hillstone_2</strain>
    </source>
</reference>
<dbReference type="PANTHER" id="PTHR43083:SF6">
    <property type="entry name" value="MANNAN POLYMERASE COMPLEXES SUBUNIT MNN9"/>
    <property type="match status" value="1"/>
</dbReference>
<dbReference type="PANTHER" id="PTHR43083">
    <property type="entry name" value="MANNAN POLYMERASE II"/>
    <property type="match status" value="1"/>
</dbReference>
<dbReference type="Pfam" id="PF03452">
    <property type="entry name" value="Anp1"/>
    <property type="match status" value="1"/>
</dbReference>